<evidence type="ECO:0000313" key="2">
    <source>
        <dbReference type="Proteomes" id="UP000118426"/>
    </source>
</evidence>
<dbReference type="OrthoDB" id="11089at10239"/>
<protein>
    <submittedName>
        <fullName evidence="1">Protein ORF95</fullName>
    </submittedName>
</protein>
<gene>
    <name evidence="1" type="ORF">CyHV1_ORF95</name>
</gene>
<dbReference type="EMBL" id="JQ815363">
    <property type="protein sequence ID" value="AFJ20392.1"/>
    <property type="molecule type" value="Genomic_DNA"/>
</dbReference>
<dbReference type="GeneID" id="14011248"/>
<dbReference type="Proteomes" id="UP000118426">
    <property type="component" value="Segment"/>
</dbReference>
<keyword evidence="2" id="KW-1185">Reference proteome</keyword>
<proteinExistence type="predicted"/>
<organism evidence="1 2">
    <name type="scientific">Cyprinid herpesvirus 1</name>
    <dbReference type="NCBI Taxonomy" id="317858"/>
    <lineage>
        <taxon>Viruses</taxon>
        <taxon>Duplodnaviria</taxon>
        <taxon>Heunggongvirae</taxon>
        <taxon>Peploviricota</taxon>
        <taxon>Herviviricetes</taxon>
        <taxon>Herpesvirales</taxon>
        <taxon>Alloherpesviridae</taxon>
        <taxon>Cyvirus</taxon>
        <taxon>Cyvirus cyprinidallo1</taxon>
    </lineage>
</organism>
<accession>K7PC88</accession>
<sequence>MDFLTAFVCRYIREKCPEPEMVKLVDAIETFHYPSAGVTSDQIQSVLHSGYSSREELIIRVNSETNLFYLVLKNIGVSTIPPPRVNRDGQDNKRPFPVALPTLWFCSALMDSYEHMTGKRTKARKVVEEAANAFIIGDRAYNATKVTPPEASVLEARAKLDTFFTTFKVCFSHFLAIKSTPLQPAQAYGTTYVPLNDGTKGW</sequence>
<dbReference type="KEGG" id="vg:14011248"/>
<reference evidence="1 2" key="1">
    <citation type="journal article" date="2013" name="J. Virol.">
        <title>Comparative genomics of carp herpesviruses.</title>
        <authorList>
            <person name="Davison A.J."/>
            <person name="Kurobe T."/>
            <person name="Gatherer D."/>
            <person name="Cunningham C."/>
            <person name="Korf I."/>
            <person name="Fukuda H."/>
            <person name="Hedrick R.P."/>
            <person name="Waltzek T.B."/>
        </authorList>
    </citation>
    <scope>NUCLEOTIDE SEQUENCE [LARGE SCALE GENOMIC DNA]</scope>
    <source>
        <strain evidence="1">NG-J1</strain>
    </source>
</reference>
<evidence type="ECO:0000313" key="1">
    <source>
        <dbReference type="EMBL" id="AFJ20392.1"/>
    </source>
</evidence>
<name>K7PC88_9VIRU</name>
<dbReference type="RefSeq" id="YP_007003758.1">
    <property type="nucleotide sequence ID" value="NC_019491.1"/>
</dbReference>